<dbReference type="InterPro" id="IPR018580">
    <property type="entry name" value="Uncharacterised_YfhO"/>
</dbReference>
<dbReference type="AlphaFoldDB" id="A0A7X2N479"/>
<keyword evidence="1" id="KW-0472">Membrane</keyword>
<feature type="transmembrane region" description="Helical" evidence="1">
    <location>
        <begin position="128"/>
        <end position="146"/>
    </location>
</feature>
<name>A0A7X2N479_9FIRM</name>
<keyword evidence="1" id="KW-1133">Transmembrane helix</keyword>
<dbReference type="EMBL" id="VUMM01000020">
    <property type="protein sequence ID" value="MSS02116.1"/>
    <property type="molecule type" value="Genomic_DNA"/>
</dbReference>
<keyword evidence="3" id="KW-1185">Reference proteome</keyword>
<evidence type="ECO:0000256" key="1">
    <source>
        <dbReference type="SAM" id="Phobius"/>
    </source>
</evidence>
<dbReference type="RefSeq" id="WP_154461028.1">
    <property type="nucleotide sequence ID" value="NZ_VUMM01000020.1"/>
</dbReference>
<accession>A0A7X2N479</accession>
<feature type="transmembrane region" description="Helical" evidence="1">
    <location>
        <begin position="304"/>
        <end position="323"/>
    </location>
</feature>
<reference evidence="2 3" key="1">
    <citation type="submission" date="2019-08" db="EMBL/GenBank/DDBJ databases">
        <title>In-depth cultivation of the pig gut microbiome towards novel bacterial diversity and tailored functional studies.</title>
        <authorList>
            <person name="Wylensek D."/>
            <person name="Hitch T.C.A."/>
            <person name="Clavel T."/>
        </authorList>
    </citation>
    <scope>NUCLEOTIDE SEQUENCE [LARGE SCALE GENOMIC DNA]</scope>
    <source>
        <strain evidence="2 3">LKV-178-WT-2G</strain>
    </source>
</reference>
<feature type="transmembrane region" description="Helical" evidence="1">
    <location>
        <begin position="745"/>
        <end position="765"/>
    </location>
</feature>
<feature type="transmembrane region" description="Helical" evidence="1">
    <location>
        <begin position="152"/>
        <end position="170"/>
    </location>
</feature>
<dbReference type="Proteomes" id="UP000470082">
    <property type="component" value="Unassembled WGS sequence"/>
</dbReference>
<dbReference type="PANTHER" id="PTHR38454">
    <property type="entry name" value="INTEGRAL MEMBRANE PROTEIN-RELATED"/>
    <property type="match status" value="1"/>
</dbReference>
<evidence type="ECO:0000313" key="3">
    <source>
        <dbReference type="Proteomes" id="UP000470082"/>
    </source>
</evidence>
<feature type="transmembrane region" description="Helical" evidence="1">
    <location>
        <begin position="332"/>
        <end position="348"/>
    </location>
</feature>
<feature type="transmembrane region" description="Helical" evidence="1">
    <location>
        <begin position="394"/>
        <end position="410"/>
    </location>
</feature>
<keyword evidence="1" id="KW-0812">Transmembrane</keyword>
<feature type="transmembrane region" description="Helical" evidence="1">
    <location>
        <begin position="7"/>
        <end position="25"/>
    </location>
</feature>
<protein>
    <submittedName>
        <fullName evidence="2">YfhO family protein</fullName>
    </submittedName>
</protein>
<feature type="transmembrane region" description="Helical" evidence="1">
    <location>
        <begin position="177"/>
        <end position="205"/>
    </location>
</feature>
<dbReference type="Pfam" id="PF09586">
    <property type="entry name" value="YfhO"/>
    <property type="match status" value="1"/>
</dbReference>
<evidence type="ECO:0000313" key="2">
    <source>
        <dbReference type="EMBL" id="MSS02116.1"/>
    </source>
</evidence>
<comment type="caution">
    <text evidence="2">The sequence shown here is derived from an EMBL/GenBank/DDBJ whole genome shotgun (WGS) entry which is preliminary data.</text>
</comment>
<feature type="transmembrane region" description="Helical" evidence="1">
    <location>
        <begin position="225"/>
        <end position="250"/>
    </location>
</feature>
<gene>
    <name evidence="2" type="ORF">FYJ50_08450</name>
</gene>
<organism evidence="2 3">
    <name type="scientific">Floccifex porci</name>
    <dbReference type="NCBI Taxonomy" id="2606629"/>
    <lineage>
        <taxon>Bacteria</taxon>
        <taxon>Bacillati</taxon>
        <taxon>Bacillota</taxon>
        <taxon>Erysipelotrichia</taxon>
        <taxon>Erysipelotrichales</taxon>
        <taxon>Erysipelotrichaceae</taxon>
        <taxon>Floccifex</taxon>
    </lineage>
</organism>
<feature type="transmembrane region" description="Helical" evidence="1">
    <location>
        <begin position="96"/>
        <end position="116"/>
    </location>
</feature>
<sequence>MNKVKKYFPYLLLTVLVLFFCWWFCLKDGIFGSNLDWINQHIVFPDYFRQLFYDTHQLFMEYAPHIGNGQNIYHLSYYGLYNPFILLSYCFPNIDMGTWIMIIMILCLIASTLLFYSWLVSRKISKSISFLVSLMFVCSTPMIYHSYHQISFVNYMPFLCLGFIGVDHYFDKHSIHLYILSVWLMILTSFYFSVSGILVLILYGLYRYIKIHDNLCLKPFLKDGFHFLIPVFIAVGLSGILWIPTFFVLFSGRNQHAWLSIKELLIPNLNLIRFLYDPYGLGTTSLTFGILFSILYSGKKEERILAGICMILFCVPLFSYILNGGLYIRNKVWIPFLPLLYFLVASYFNEEKKSVPFLWVPWSMVLFLNTIYSHSILYFIEASVFLLCHKKKRLVLCLSIFCLFLCNSFIQDPLSYTEYKKFLSKTNVNSYPYRMETNEKETMNRIDNLNQYRSSIYSSSYNPDFYEFQRYTFQTEQPYRNRFMQPASKNPIYQMLLSTKYIGQTKNENIFPMAYTTKQVVSKNVYDSLSFPYNQLSFLQGSVLQNTDSSFVPSFDLQKMNLPETKDIHSQVDQEDFLDGFQAKKGDLIMIQFQVKNHKDKDVSIWIEDIKNKLSASSHIYYNENDIFTFVFTSKEDTSNIKIKYGKGNYSLQGIQGWICPASYVNTNVVDQKLKWDKIQGNKIDGHIHIQQNQYLITSIPYDDHFEVYVDGQQIPYEKVNTAFLGFPLKKGKHEIHIEYHAPGFKIGFCCTILSLIVWLAAVFIKKRAVTNTS</sequence>
<feature type="transmembrane region" description="Helical" evidence="1">
    <location>
        <begin position="279"/>
        <end position="298"/>
    </location>
</feature>
<dbReference type="PANTHER" id="PTHR38454:SF1">
    <property type="entry name" value="INTEGRAL MEMBRANE PROTEIN"/>
    <property type="match status" value="1"/>
</dbReference>
<feature type="transmembrane region" description="Helical" evidence="1">
    <location>
        <begin position="360"/>
        <end position="387"/>
    </location>
</feature>
<proteinExistence type="predicted"/>